<gene>
    <name evidence="1" type="ORF">GKIL_2505</name>
</gene>
<proteinExistence type="predicted"/>
<dbReference type="HOGENOM" id="CLU_1803433_0_0_3"/>
<dbReference type="KEGG" id="glj:GKIL_2505"/>
<keyword evidence="2" id="KW-1185">Reference proteome</keyword>
<dbReference type="STRING" id="1183438.GKIL_2505"/>
<sequence>MQFAEIAERLAVYSGWTVQANEKMVEVSVVLPNDRRQKVYIRPIGTLAVQGVASEMIEYYSAAVEIPKDQALSSLLAYSLLKTNAQMLIGAWGIDQRGESEFIAVFDTALLVTLDIEELAAAISVIAAEADRLEELWAGEDIW</sequence>
<dbReference type="EMBL" id="CP003587">
    <property type="protein sequence ID" value="AGY58751.1"/>
    <property type="molecule type" value="Genomic_DNA"/>
</dbReference>
<dbReference type="RefSeq" id="WP_023173936.1">
    <property type="nucleotide sequence ID" value="NC_022600.1"/>
</dbReference>
<reference evidence="1 2" key="1">
    <citation type="journal article" date="2013" name="PLoS ONE">
        <title>Cultivation and Complete Genome Sequencing of Gloeobacter kilaueensis sp. nov., from a Lava Cave in Kilauea Caldera, Hawai'i.</title>
        <authorList>
            <person name="Saw J.H."/>
            <person name="Schatz M."/>
            <person name="Brown M.V."/>
            <person name="Kunkel D.D."/>
            <person name="Foster J.S."/>
            <person name="Shick H."/>
            <person name="Christensen S."/>
            <person name="Hou S."/>
            <person name="Wan X."/>
            <person name="Donachie S.P."/>
        </authorList>
    </citation>
    <scope>NUCLEOTIDE SEQUENCE [LARGE SCALE GENOMIC DNA]</scope>
    <source>
        <strain evidence="2">JS</strain>
    </source>
</reference>
<evidence type="ECO:0000313" key="2">
    <source>
        <dbReference type="Proteomes" id="UP000017396"/>
    </source>
</evidence>
<organism evidence="1 2">
    <name type="scientific">Gloeobacter kilaueensis (strain ATCC BAA-2537 / CCAP 1431/1 / ULC 316 / JS1)</name>
    <dbReference type="NCBI Taxonomy" id="1183438"/>
    <lineage>
        <taxon>Bacteria</taxon>
        <taxon>Bacillati</taxon>
        <taxon>Cyanobacteriota</taxon>
        <taxon>Cyanophyceae</taxon>
        <taxon>Gloeobacterales</taxon>
        <taxon>Gloeobacteraceae</taxon>
        <taxon>Gloeobacter</taxon>
    </lineage>
</organism>
<dbReference type="AlphaFoldDB" id="U5QIJ2"/>
<name>U5QIJ2_GLOK1</name>
<protein>
    <recommendedName>
        <fullName evidence="3">Sensory transduction regulator</fullName>
    </recommendedName>
</protein>
<dbReference type="Proteomes" id="UP000017396">
    <property type="component" value="Chromosome"/>
</dbReference>
<accession>U5QIJ2</accession>
<evidence type="ECO:0008006" key="3">
    <source>
        <dbReference type="Google" id="ProtNLM"/>
    </source>
</evidence>
<evidence type="ECO:0000313" key="1">
    <source>
        <dbReference type="EMBL" id="AGY58751.1"/>
    </source>
</evidence>
<dbReference type="Gene3D" id="3.30.1460.10">
    <property type="match status" value="1"/>
</dbReference>